<dbReference type="AlphaFoldDB" id="A0AAV6SKA6"/>
<dbReference type="EMBL" id="JAGKHQ010000005">
    <property type="protein sequence ID" value="KAG7516796.1"/>
    <property type="molecule type" value="Genomic_DNA"/>
</dbReference>
<proteinExistence type="predicted"/>
<sequence>MSERLWTDGGESKAVYIGEKNGIDYSRRTAIVVRIDLFLKAMRGFWTNRGTEVKNRFKSLLYIYTRTIKTQCTIPLLGVALELMRLNSSYELCHLKDTHHTGAIQVTQSSRHKTQNSRLWVPLTYSILFILWPVHSFTETLTWLVFVGRRL</sequence>
<organism evidence="1 2">
    <name type="scientific">Solea senegalensis</name>
    <name type="common">Senegalese sole</name>
    <dbReference type="NCBI Taxonomy" id="28829"/>
    <lineage>
        <taxon>Eukaryota</taxon>
        <taxon>Metazoa</taxon>
        <taxon>Chordata</taxon>
        <taxon>Craniata</taxon>
        <taxon>Vertebrata</taxon>
        <taxon>Euteleostomi</taxon>
        <taxon>Actinopterygii</taxon>
        <taxon>Neopterygii</taxon>
        <taxon>Teleostei</taxon>
        <taxon>Neoteleostei</taxon>
        <taxon>Acanthomorphata</taxon>
        <taxon>Carangaria</taxon>
        <taxon>Pleuronectiformes</taxon>
        <taxon>Pleuronectoidei</taxon>
        <taxon>Soleidae</taxon>
        <taxon>Solea</taxon>
    </lineage>
</organism>
<gene>
    <name evidence="1" type="ORF">JOB18_040717</name>
</gene>
<accession>A0AAV6SKA6</accession>
<protein>
    <submittedName>
        <fullName evidence="1">Uncharacterized protein</fullName>
    </submittedName>
</protein>
<dbReference type="Proteomes" id="UP000693946">
    <property type="component" value="Linkage Group LG13"/>
</dbReference>
<comment type="caution">
    <text evidence="1">The sequence shown here is derived from an EMBL/GenBank/DDBJ whole genome shotgun (WGS) entry which is preliminary data.</text>
</comment>
<evidence type="ECO:0000313" key="2">
    <source>
        <dbReference type="Proteomes" id="UP000693946"/>
    </source>
</evidence>
<keyword evidence="2" id="KW-1185">Reference proteome</keyword>
<reference evidence="1 2" key="1">
    <citation type="journal article" date="2021" name="Sci. Rep.">
        <title>Chromosome anchoring in Senegalese sole (Solea senegalensis) reveals sex-associated markers and genome rearrangements in flatfish.</title>
        <authorList>
            <person name="Guerrero-Cozar I."/>
            <person name="Gomez-Garrido J."/>
            <person name="Berbel C."/>
            <person name="Martinez-Blanch J.F."/>
            <person name="Alioto T."/>
            <person name="Claros M.G."/>
            <person name="Gagnaire P.A."/>
            <person name="Manchado M."/>
        </authorList>
    </citation>
    <scope>NUCLEOTIDE SEQUENCE [LARGE SCALE GENOMIC DNA]</scope>
    <source>
        <strain evidence="1">Sse05_10M</strain>
    </source>
</reference>
<name>A0AAV6SKA6_SOLSE</name>
<evidence type="ECO:0000313" key="1">
    <source>
        <dbReference type="EMBL" id="KAG7516796.1"/>
    </source>
</evidence>